<dbReference type="InterPro" id="IPR011105">
    <property type="entry name" value="Cell_wall_hydrolase_SleB"/>
</dbReference>
<accession>A0A1L3MT76</accession>
<dbReference type="Gene3D" id="3.10.350.10">
    <property type="entry name" value="LysM domain"/>
    <property type="match status" value="1"/>
</dbReference>
<dbReference type="Pfam" id="PF07486">
    <property type="entry name" value="Hydrolase_2"/>
    <property type="match status" value="1"/>
</dbReference>
<dbReference type="Pfam" id="PF01476">
    <property type="entry name" value="LysM"/>
    <property type="match status" value="1"/>
</dbReference>
<feature type="signal peptide" evidence="1">
    <location>
        <begin position="1"/>
        <end position="22"/>
    </location>
</feature>
<feature type="chain" id="PRO_5038522428" evidence="1">
    <location>
        <begin position="23"/>
        <end position="200"/>
    </location>
</feature>
<keyword evidence="4" id="KW-1185">Reference proteome</keyword>
<reference evidence="3 4" key="1">
    <citation type="journal article" date="2016" name="Sci. Rep.">
        <title>Complete genome sequence and transcriptomic analysis of a novel marine strain Bacillus weihaiensis reveals the mechanism of brown algae degradation.</title>
        <authorList>
            <person name="Zhu Y."/>
            <person name="Chen P."/>
            <person name="Bao Y."/>
            <person name="Men Y."/>
            <person name="Zeng Y."/>
            <person name="Yang J."/>
            <person name="Sun J."/>
            <person name="Sun Y."/>
        </authorList>
    </citation>
    <scope>NUCLEOTIDE SEQUENCE [LARGE SCALE GENOMIC DNA]</scope>
    <source>
        <strain evidence="3 4">Alg07</strain>
    </source>
</reference>
<dbReference type="InterPro" id="IPR036779">
    <property type="entry name" value="LysM_dom_sf"/>
</dbReference>
<dbReference type="InterPro" id="IPR042047">
    <property type="entry name" value="SleB_dom1"/>
</dbReference>
<dbReference type="AlphaFoldDB" id="A0A1L3MT76"/>
<gene>
    <name evidence="3" type="ORF">A9C19_12670</name>
</gene>
<feature type="domain" description="LysM" evidence="2">
    <location>
        <begin position="32"/>
        <end position="75"/>
    </location>
</feature>
<dbReference type="GO" id="GO:0016787">
    <property type="term" value="F:hydrolase activity"/>
    <property type="evidence" value="ECO:0007669"/>
    <property type="project" value="InterPro"/>
</dbReference>
<evidence type="ECO:0000313" key="3">
    <source>
        <dbReference type="EMBL" id="APH05536.1"/>
    </source>
</evidence>
<name>A0A1L3MT76_9BACI</name>
<dbReference type="PANTHER" id="PTHR33734">
    <property type="entry name" value="LYSM DOMAIN-CONTAINING GPI-ANCHORED PROTEIN 2"/>
    <property type="match status" value="1"/>
</dbReference>
<keyword evidence="1" id="KW-0732">Signal</keyword>
<dbReference type="PROSITE" id="PS51782">
    <property type="entry name" value="LYSM"/>
    <property type="match status" value="1"/>
</dbReference>
<dbReference type="SMART" id="SM00257">
    <property type="entry name" value="LysM"/>
    <property type="match status" value="1"/>
</dbReference>
<dbReference type="SUPFAM" id="SSF54106">
    <property type="entry name" value="LysM domain"/>
    <property type="match status" value="1"/>
</dbReference>
<dbReference type="Gene3D" id="6.20.240.60">
    <property type="match status" value="1"/>
</dbReference>
<organism evidence="3 4">
    <name type="scientific">Bacillus weihaiensis</name>
    <dbReference type="NCBI Taxonomy" id="1547283"/>
    <lineage>
        <taxon>Bacteria</taxon>
        <taxon>Bacillati</taxon>
        <taxon>Bacillota</taxon>
        <taxon>Bacilli</taxon>
        <taxon>Bacillales</taxon>
        <taxon>Bacillaceae</taxon>
        <taxon>Bacillus</taxon>
    </lineage>
</organism>
<dbReference type="KEGG" id="bwh:A9C19_12670"/>
<dbReference type="Gene3D" id="1.10.10.2520">
    <property type="entry name" value="Cell wall hydrolase SleB, domain 1"/>
    <property type="match status" value="1"/>
</dbReference>
<dbReference type="OrthoDB" id="9785345at2"/>
<dbReference type="STRING" id="1547283.A9C19_12670"/>
<dbReference type="InterPro" id="IPR018392">
    <property type="entry name" value="LysM"/>
</dbReference>
<evidence type="ECO:0000313" key="4">
    <source>
        <dbReference type="Proteomes" id="UP000181936"/>
    </source>
</evidence>
<dbReference type="Proteomes" id="UP000181936">
    <property type="component" value="Chromosome"/>
</dbReference>
<proteinExistence type="predicted"/>
<evidence type="ECO:0000256" key="1">
    <source>
        <dbReference type="SAM" id="SignalP"/>
    </source>
</evidence>
<sequence>MKKFIIKLVAVSTLALSLTAMATPDTKANAATTHQVQSGDTLWLLGKKYGVSVQTLMSTNKKSSHLLFVGEKLTIPSTLTSYEMDLLARLVHSEAKGEPYAGKVAVASVVLNRVDSSLFPNTVKDVIYQKDQGYFAFSPVQNGTINQVADASAKEAVKEALAFRGMGKGSLYFYNPKTATSTWITSREVTITIGNHRFAK</sequence>
<dbReference type="CDD" id="cd00118">
    <property type="entry name" value="LysM"/>
    <property type="match status" value="1"/>
</dbReference>
<dbReference type="PANTHER" id="PTHR33734:SF22">
    <property type="entry name" value="MEMBRANE-BOUND LYTIC MUREIN TRANSGLYCOSYLASE D"/>
    <property type="match status" value="1"/>
</dbReference>
<dbReference type="RefSeq" id="WP_072580326.1">
    <property type="nucleotide sequence ID" value="NZ_CP016020.1"/>
</dbReference>
<dbReference type="EMBL" id="CP016020">
    <property type="protein sequence ID" value="APH05536.1"/>
    <property type="molecule type" value="Genomic_DNA"/>
</dbReference>
<protein>
    <submittedName>
        <fullName evidence="3">Peptidoglycan-binding protein</fullName>
    </submittedName>
</protein>
<evidence type="ECO:0000259" key="2">
    <source>
        <dbReference type="PROSITE" id="PS51782"/>
    </source>
</evidence>
<dbReference type="GO" id="GO:0008932">
    <property type="term" value="F:lytic endotransglycosylase activity"/>
    <property type="evidence" value="ECO:0007669"/>
    <property type="project" value="TreeGrafter"/>
</dbReference>